<protein>
    <submittedName>
        <fullName evidence="3">Uncharacterized protein</fullName>
    </submittedName>
</protein>
<keyword evidence="4" id="KW-1185">Reference proteome</keyword>
<dbReference type="Proteomes" id="UP001189429">
    <property type="component" value="Unassembled WGS sequence"/>
</dbReference>
<evidence type="ECO:0000313" key="3">
    <source>
        <dbReference type="EMBL" id="CAK0859685.1"/>
    </source>
</evidence>
<feature type="region of interest" description="Disordered" evidence="2">
    <location>
        <begin position="949"/>
        <end position="1001"/>
    </location>
</feature>
<reference evidence="3" key="1">
    <citation type="submission" date="2023-10" db="EMBL/GenBank/DDBJ databases">
        <authorList>
            <person name="Chen Y."/>
            <person name="Shah S."/>
            <person name="Dougan E. K."/>
            <person name="Thang M."/>
            <person name="Chan C."/>
        </authorList>
    </citation>
    <scope>NUCLEOTIDE SEQUENCE [LARGE SCALE GENOMIC DNA]</scope>
</reference>
<comment type="caution">
    <text evidence="3">The sequence shown here is derived from an EMBL/GenBank/DDBJ whole genome shotgun (WGS) entry which is preliminary data.</text>
</comment>
<gene>
    <name evidence="3" type="ORF">PCOR1329_LOCUS48979</name>
</gene>
<feature type="coiled-coil region" evidence="1">
    <location>
        <begin position="199"/>
        <end position="237"/>
    </location>
</feature>
<feature type="coiled-coil region" evidence="1">
    <location>
        <begin position="121"/>
        <end position="155"/>
    </location>
</feature>
<keyword evidence="1" id="KW-0175">Coiled coil</keyword>
<sequence length="1001" mass="108418">MVQYGKQGFSVCVQCGNWAWNWRLKKQKGVCTVCDTPQPGWSTTTSGTWWAPWSSGGGRHDHAKSLPSLANFGDYLSKALAGAGLDGDPDAARLATEFSTLASQKLAAVLAPPPKPQHALLKEATADCSRKQEALEKAATKLEQSRLQLERDQAKFDEAADAVLAADLYRLEVQEAANPPEAATKQSGFVLDPGLFECLEELEESDRKALEEFQKQLEEVTQLVDAKQKEFQDLLERTRLLALAKAARRVQARTLLLLVLVQAACSITCSPPCRGEAAGVPHSESDGNITEWGPQAARFIAQEQERSIVALVETHKGEKDMPGICQARIGALPDDKTVEYFGKKSTAQQIDLWKAMGCDASGAIATDKQTMLQTSASEWNVMWHDPVDQPADILYMMDQCLSAARDNPLPAIAIMDVDAVLPSLPAKKAKGVDVLNPVDIQRQPLVARRDAAASVAGTKRGGCLNSVLQAVFGLSDPGIDLRKQVIKEWIALWLSQPMLHPRMRKMWPITLAKLRRGSAERLVVKWKDVRGPIAAVQATLLQVGWDPQSPGVWSRPLADGTIDDWLFPAFGDEQFSSAVPSHFEDMLGAFMDDCVQLQWKEAAHHEAGEDLAAGADMTTVQIELNRLAARSKFDEWAADIAVISGGQWTRERQRAQPALWLRGVPSKDLTENVQSVTSLFDIFMCQGNASADAYAGVVAQWSWEWCVARKLTKFVQAIGESAHKLRPFAGRWRCNVCKVIVPRSQVLTFASTPCRVPTPSPSDSPGMLGLSPEFGEGFEAISGEAWPLVERPSFDEYLARSSDRPVGELANLMSVCEDAPPVGEDAAAAFAAAAARLCVVNEFEETAAQLGAQGQGQTVLAGARVQGLGGGGVDSGDSDCTGHVGRPPQGRPLAGAAPCRARRGMGAEWLAGMKVEYFSPSFNEWIPCRVALVHPGGQLKLEHPDGSVLKESAEPSRVRPAVSKAPRTPPRAVRRGLGAPRCTRDPSTAQNSMPFIGDGEA</sequence>
<evidence type="ECO:0000256" key="1">
    <source>
        <dbReference type="SAM" id="Coils"/>
    </source>
</evidence>
<evidence type="ECO:0000256" key="2">
    <source>
        <dbReference type="SAM" id="MobiDB-lite"/>
    </source>
</evidence>
<organism evidence="3 4">
    <name type="scientific">Prorocentrum cordatum</name>
    <dbReference type="NCBI Taxonomy" id="2364126"/>
    <lineage>
        <taxon>Eukaryota</taxon>
        <taxon>Sar</taxon>
        <taxon>Alveolata</taxon>
        <taxon>Dinophyceae</taxon>
        <taxon>Prorocentrales</taxon>
        <taxon>Prorocentraceae</taxon>
        <taxon>Prorocentrum</taxon>
    </lineage>
</organism>
<proteinExistence type="predicted"/>
<dbReference type="EMBL" id="CAUYUJ010015926">
    <property type="protein sequence ID" value="CAK0859685.1"/>
    <property type="molecule type" value="Genomic_DNA"/>
</dbReference>
<accession>A0ABN9ULA8</accession>
<feature type="region of interest" description="Disordered" evidence="2">
    <location>
        <begin position="870"/>
        <end position="897"/>
    </location>
</feature>
<evidence type="ECO:0000313" key="4">
    <source>
        <dbReference type="Proteomes" id="UP001189429"/>
    </source>
</evidence>
<name>A0ABN9ULA8_9DINO</name>